<reference evidence="3" key="1">
    <citation type="journal article" date="2019" name="Gigascience">
        <title>De novo genome assembly of the endangered Acer yangbiense, a plant species with extremely small populations endemic to Yunnan Province, China.</title>
        <authorList>
            <person name="Yang J."/>
            <person name="Wariss H.M."/>
            <person name="Tao L."/>
            <person name="Zhang R."/>
            <person name="Yun Q."/>
            <person name="Hollingsworth P."/>
            <person name="Dao Z."/>
            <person name="Luo G."/>
            <person name="Guo H."/>
            <person name="Ma Y."/>
            <person name="Sun W."/>
        </authorList>
    </citation>
    <scope>NUCLEOTIDE SEQUENCE [LARGE SCALE GENOMIC DNA]</scope>
    <source>
        <strain evidence="3">cv. Malutang</strain>
    </source>
</reference>
<dbReference type="EMBL" id="VAHF01000009">
    <property type="protein sequence ID" value="TXG55262.1"/>
    <property type="molecule type" value="Genomic_DNA"/>
</dbReference>
<gene>
    <name evidence="2" type="ORF">EZV62_020518</name>
</gene>
<sequence length="225" mass="25942">MEEHRSIRFGMYCCVDWLKDDGEKRLVLHLVGKILSNKLVNRDAFINLIPRIWHIKKEVEIEVVDGNTFSFTSKSADDWRTVLQGGPWSFNRALLVLVEQVGISDIQEIEIDKDKNGECFGKYIHVRVVINVDRPLRRILRVDVAAIAIRRKICELGKGALVIGEEKWTPNANQVFKQGRVVTVRVYETDFGWSKMKKSEMVHISPYRNFSLAESKEDDRGIEIG</sequence>
<dbReference type="InterPro" id="IPR023213">
    <property type="entry name" value="CAT-like_dom_sf"/>
</dbReference>
<protein>
    <recommendedName>
        <fullName evidence="1">DUF4283 domain-containing protein</fullName>
    </recommendedName>
</protein>
<dbReference type="InterPro" id="IPR025558">
    <property type="entry name" value="DUF4283"/>
</dbReference>
<keyword evidence="3" id="KW-1185">Reference proteome</keyword>
<evidence type="ECO:0000313" key="2">
    <source>
        <dbReference type="EMBL" id="TXG55262.1"/>
    </source>
</evidence>
<organism evidence="2 3">
    <name type="scientific">Acer yangbiense</name>
    <dbReference type="NCBI Taxonomy" id="1000413"/>
    <lineage>
        <taxon>Eukaryota</taxon>
        <taxon>Viridiplantae</taxon>
        <taxon>Streptophyta</taxon>
        <taxon>Embryophyta</taxon>
        <taxon>Tracheophyta</taxon>
        <taxon>Spermatophyta</taxon>
        <taxon>Magnoliopsida</taxon>
        <taxon>eudicotyledons</taxon>
        <taxon>Gunneridae</taxon>
        <taxon>Pentapetalae</taxon>
        <taxon>rosids</taxon>
        <taxon>malvids</taxon>
        <taxon>Sapindales</taxon>
        <taxon>Sapindaceae</taxon>
        <taxon>Hippocastanoideae</taxon>
        <taxon>Acereae</taxon>
        <taxon>Acer</taxon>
    </lineage>
</organism>
<evidence type="ECO:0000259" key="1">
    <source>
        <dbReference type="Pfam" id="PF14111"/>
    </source>
</evidence>
<comment type="caution">
    <text evidence="2">The sequence shown here is derived from an EMBL/GenBank/DDBJ whole genome shotgun (WGS) entry which is preliminary data.</text>
</comment>
<dbReference type="Pfam" id="PF14111">
    <property type="entry name" value="DUF4283"/>
    <property type="match status" value="1"/>
</dbReference>
<name>A0A5C7HFS8_9ROSI</name>
<dbReference type="AlphaFoldDB" id="A0A5C7HFS8"/>
<feature type="domain" description="DUF4283" evidence="1">
    <location>
        <begin position="24"/>
        <end position="97"/>
    </location>
</feature>
<evidence type="ECO:0000313" key="3">
    <source>
        <dbReference type="Proteomes" id="UP000323000"/>
    </source>
</evidence>
<dbReference type="Proteomes" id="UP000323000">
    <property type="component" value="Chromosome 9"/>
</dbReference>
<accession>A0A5C7HFS8</accession>
<proteinExistence type="predicted"/>
<dbReference type="OrthoDB" id="1750606at2759"/>
<dbReference type="Gene3D" id="3.30.559.10">
    <property type="entry name" value="Chloramphenicol acetyltransferase-like domain"/>
    <property type="match status" value="1"/>
</dbReference>